<dbReference type="InterPro" id="IPR016167">
    <property type="entry name" value="FAD-bd_PCMH_sub1"/>
</dbReference>
<feature type="binding site" evidence="5 7">
    <location>
        <position position="153"/>
    </location>
    <ligand>
        <name>FAD</name>
        <dbReference type="ChEBI" id="CHEBI:57692"/>
    </ligand>
</feature>
<feature type="binding site" evidence="5 7">
    <location>
        <position position="256"/>
    </location>
    <ligand>
        <name>FAD</name>
        <dbReference type="ChEBI" id="CHEBI:57692"/>
    </ligand>
</feature>
<keyword evidence="5" id="KW-0997">Cell inner membrane</keyword>
<dbReference type="KEGG" id="maqu:Maq22A_c17965"/>
<feature type="binding site" evidence="5 7">
    <location>
        <position position="136"/>
    </location>
    <ligand>
        <name>FAD</name>
        <dbReference type="ChEBI" id="CHEBI:57692"/>
    </ligand>
</feature>
<feature type="binding site" evidence="5 7">
    <location>
        <position position="143"/>
    </location>
    <ligand>
        <name>FAD</name>
        <dbReference type="ChEBI" id="CHEBI:57692"/>
    </ligand>
</feature>
<comment type="catalytic activity">
    <reaction evidence="5 6">
        <text>(R)-lactate + a quinone = a quinol + pyruvate</text>
        <dbReference type="Rhea" id="RHEA:51468"/>
        <dbReference type="ChEBI" id="CHEBI:15361"/>
        <dbReference type="ChEBI" id="CHEBI:16004"/>
        <dbReference type="ChEBI" id="CHEBI:24646"/>
        <dbReference type="ChEBI" id="CHEBI:132124"/>
        <dbReference type="EC" id="1.1.5.12"/>
    </reaction>
</comment>
<dbReference type="InterPro" id="IPR012256">
    <property type="entry name" value="D_lactate_DH"/>
</dbReference>
<dbReference type="AlphaFoldDB" id="A0A0C6FUD9"/>
<dbReference type="EMBL" id="AP014704">
    <property type="protein sequence ID" value="BAQ46695.1"/>
    <property type="molecule type" value="Genomic_DNA"/>
</dbReference>
<keyword evidence="4 5" id="KW-0560">Oxidoreductase</keyword>
<dbReference type="GO" id="GO:0055085">
    <property type="term" value="P:transmembrane transport"/>
    <property type="evidence" value="ECO:0007669"/>
    <property type="project" value="InterPro"/>
</dbReference>
<sequence length="595" mass="65495">MSEVLIARLAEIVGSRHVHVGRRATRRFSTGYRYGEGEIAAAVQPGTLLEQWRVLQACVDHDVAIILQAANTGLTGGSTPFGDGYDRPIVIVSTLRMTRIDLIRDGHQVVCLPGATLENLERRLRPIGREPHSVIGSSCIGASVTGGVCNNSGGSLVQRGPAYTQLSLFARIDAQGRLELVNHLGVALGTSPEEILGRLDRAAYGPSDIHDENGAWASDREYLGHVRDIDAATPARFNADPRRLYEVSGSAGKVAVFAVRLDTFAVEPEERVFYVGTNDPAVLQSIRRHVLGRFENLPIAGEYMHADAFRAAQTYGKDLFLFIRRFGAINVPRAYAAKSWFDGVTEAVGLGKSVSDHLLQAVTRLLPEHMPARLIGYRDRYAHHLIFRTGGAGIVEMRDYLSSILPSEDGAFLECDDDEGRAALLNRFVTGGAVVRYRTVHRRTVEDIVALDVALPRDALDWFERLPSDIEDRIALKIYVGHFLCHVMHQEYLVHKGQDCEALEHALCALLDARGAEYPAEHNVGHLYEAKPALRDFYRSLDPTNAFNPGIGKTSRLRRWAASEVANDTDAASDPCGCLDHTGAGWTDRAHAQRR</sequence>
<dbReference type="Proteomes" id="UP000061432">
    <property type="component" value="Chromosome"/>
</dbReference>
<evidence type="ECO:0000313" key="9">
    <source>
        <dbReference type="EMBL" id="BAQ46695.1"/>
    </source>
</evidence>
<keyword evidence="3 5" id="KW-0274">FAD</keyword>
<evidence type="ECO:0000256" key="1">
    <source>
        <dbReference type="ARBA" id="ARBA00001974"/>
    </source>
</evidence>
<dbReference type="GO" id="GO:0006089">
    <property type="term" value="P:lactate metabolic process"/>
    <property type="evidence" value="ECO:0007669"/>
    <property type="project" value="UniProtKB-UniRule"/>
</dbReference>
<dbReference type="Pfam" id="PF09330">
    <property type="entry name" value="Lact-deh-memb"/>
    <property type="match status" value="1"/>
</dbReference>
<evidence type="ECO:0000313" key="10">
    <source>
        <dbReference type="Proteomes" id="UP000061432"/>
    </source>
</evidence>
<organism evidence="9 10">
    <name type="scientific">Methylobacterium aquaticum</name>
    <dbReference type="NCBI Taxonomy" id="270351"/>
    <lineage>
        <taxon>Bacteria</taxon>
        <taxon>Pseudomonadati</taxon>
        <taxon>Pseudomonadota</taxon>
        <taxon>Alphaproteobacteria</taxon>
        <taxon>Hyphomicrobiales</taxon>
        <taxon>Methylobacteriaceae</taxon>
        <taxon>Methylobacterium</taxon>
    </lineage>
</organism>
<comment type="cofactor">
    <cofactor evidence="1 5 6 7">
        <name>FAD</name>
        <dbReference type="ChEBI" id="CHEBI:57692"/>
    </cofactor>
</comment>
<evidence type="ECO:0000256" key="3">
    <source>
        <dbReference type="ARBA" id="ARBA00022827"/>
    </source>
</evidence>
<dbReference type="InterPro" id="IPR016164">
    <property type="entry name" value="FAD-linked_Oxase-like_C"/>
</dbReference>
<dbReference type="GO" id="GO:0071949">
    <property type="term" value="F:FAD binding"/>
    <property type="evidence" value="ECO:0007669"/>
    <property type="project" value="InterPro"/>
</dbReference>
<dbReference type="SUPFAM" id="SSF56176">
    <property type="entry name" value="FAD-binding/transporter-associated domain-like"/>
    <property type="match status" value="1"/>
</dbReference>
<reference evidence="9 10" key="1">
    <citation type="journal article" date="2015" name="Genome Announc.">
        <title>Complete Genome Sequence of Methylobacterium aquaticum Strain 22A, Isolated from Racomitrium japonicum Moss.</title>
        <authorList>
            <person name="Tani A."/>
            <person name="Ogura Y."/>
            <person name="Hayashi T."/>
            <person name="Kimbara K."/>
        </authorList>
    </citation>
    <scope>NUCLEOTIDE SEQUENCE [LARGE SCALE GENOMIC DNA]</scope>
    <source>
        <strain evidence="9 10">MA-22A</strain>
    </source>
</reference>
<dbReference type="Gene3D" id="3.30.465.10">
    <property type="match status" value="1"/>
</dbReference>
<dbReference type="Gene3D" id="3.30.70.610">
    <property type="entry name" value="D-lactate dehydrogenase, cap domain, subdomain 1"/>
    <property type="match status" value="2"/>
</dbReference>
<dbReference type="PANTHER" id="PTHR43716">
    <property type="entry name" value="D-2-HYDROXYGLUTARATE DEHYDROGENASE, MITOCHONDRIAL"/>
    <property type="match status" value="1"/>
</dbReference>
<name>A0A0C6FUD9_9HYPH</name>
<dbReference type="PROSITE" id="PS51387">
    <property type="entry name" value="FAD_PCMH"/>
    <property type="match status" value="1"/>
</dbReference>
<feature type="binding site" evidence="5 7">
    <location>
        <begin position="77"/>
        <end position="78"/>
    </location>
    <ligand>
        <name>FAD</name>
        <dbReference type="ChEBI" id="CHEBI:57692"/>
    </ligand>
</feature>
<keyword evidence="5 6" id="KW-0874">Quinone</keyword>
<evidence type="ECO:0000256" key="2">
    <source>
        <dbReference type="ARBA" id="ARBA00022630"/>
    </source>
</evidence>
<protein>
    <recommendedName>
        <fullName evidence="5">Quinone-dependent D-lactate dehydrogenase</fullName>
        <ecNumber evidence="5">1.1.5.12</ecNumber>
    </recommendedName>
    <alternativeName>
        <fullName evidence="5">D-lactate dehydrogenase</fullName>
        <shortName evidence="5">D-LDH</shortName>
    </alternativeName>
</protein>
<feature type="binding site" evidence="5 7">
    <location>
        <begin position="69"/>
        <end position="73"/>
    </location>
    <ligand>
        <name>FAD</name>
        <dbReference type="ChEBI" id="CHEBI:57692"/>
    </ligand>
</feature>
<dbReference type="STRING" id="270351.Maq22A_c17965"/>
<gene>
    <name evidence="9" type="primary">glcD</name>
    <name evidence="5" type="synonym">dld</name>
    <name evidence="9" type="ORF">Maq22A_c17965</name>
</gene>
<reference evidence="10" key="2">
    <citation type="submission" date="2015-01" db="EMBL/GenBank/DDBJ databases">
        <title>Complete genome sequence of Methylobacterium aquaticum strain 22A.</title>
        <authorList>
            <person name="Tani A."/>
            <person name="Ogura Y."/>
            <person name="Hayashi T."/>
        </authorList>
    </citation>
    <scope>NUCLEOTIDE SEQUENCE [LARGE SCALE GENOMIC DNA]</scope>
    <source>
        <strain evidence="10">MA-22A</strain>
    </source>
</reference>
<comment type="subcellular location">
    <subcellularLocation>
        <location evidence="5">Cell inner membrane</location>
        <topology evidence="5">Peripheral membrane protein</topology>
        <orientation evidence="5">Cytoplasmic side</orientation>
    </subcellularLocation>
</comment>
<dbReference type="GO" id="GO:0048038">
    <property type="term" value="F:quinone binding"/>
    <property type="evidence" value="ECO:0007669"/>
    <property type="project" value="UniProtKB-KW"/>
</dbReference>
<evidence type="ECO:0000259" key="8">
    <source>
        <dbReference type="PROSITE" id="PS51387"/>
    </source>
</evidence>
<dbReference type="OrthoDB" id="9772552at2"/>
<dbReference type="InterPro" id="IPR016166">
    <property type="entry name" value="FAD-bd_PCMH"/>
</dbReference>
<evidence type="ECO:0000256" key="7">
    <source>
        <dbReference type="PIRSR" id="PIRSR000101-1"/>
    </source>
</evidence>
<proteinExistence type="inferred from homology"/>
<evidence type="ECO:0000256" key="6">
    <source>
        <dbReference type="PIRNR" id="PIRNR000101"/>
    </source>
</evidence>
<evidence type="ECO:0000256" key="4">
    <source>
        <dbReference type="ARBA" id="ARBA00023002"/>
    </source>
</evidence>
<comment type="function">
    <text evidence="5 6">Catalyzes the oxidation of D-lactate to pyruvate.</text>
</comment>
<dbReference type="GO" id="GO:0004458">
    <property type="term" value="F:D-lactate dehydrogenase (cytochrome) activity"/>
    <property type="evidence" value="ECO:0007669"/>
    <property type="project" value="UniProtKB-UniRule"/>
</dbReference>
<dbReference type="GO" id="GO:0022904">
    <property type="term" value="P:respiratory electron transport chain"/>
    <property type="evidence" value="ECO:0007669"/>
    <property type="project" value="InterPro"/>
</dbReference>
<evidence type="ECO:0000256" key="5">
    <source>
        <dbReference type="HAMAP-Rule" id="MF_02092"/>
    </source>
</evidence>
<dbReference type="GO" id="GO:0102029">
    <property type="term" value="F:D-lactate dehydrogenase (quinone) activity"/>
    <property type="evidence" value="ECO:0007669"/>
    <property type="project" value="UniProtKB-EC"/>
</dbReference>
<dbReference type="InterPro" id="IPR016173">
    <property type="entry name" value="D-lactate_DH_C-sub2"/>
</dbReference>
<accession>A0A0C6FUD9</accession>
<dbReference type="InterPro" id="IPR016172">
    <property type="entry name" value="D-lactate_DH_C-sub1"/>
</dbReference>
<dbReference type="InterPro" id="IPR015409">
    <property type="entry name" value="Lactate_DH_C"/>
</dbReference>
<dbReference type="GO" id="GO:0031234">
    <property type="term" value="C:extrinsic component of cytoplasmic side of plasma membrane"/>
    <property type="evidence" value="ECO:0007669"/>
    <property type="project" value="UniProtKB-UniRule"/>
</dbReference>
<dbReference type="Pfam" id="PF01565">
    <property type="entry name" value="FAD_binding_4"/>
    <property type="match status" value="1"/>
</dbReference>
<keyword evidence="5" id="KW-1003">Cell membrane</keyword>
<dbReference type="NCBIfam" id="NF008387">
    <property type="entry name" value="PRK11183.1"/>
    <property type="match status" value="1"/>
</dbReference>
<keyword evidence="2 5" id="KW-0285">Flavoprotein</keyword>
<dbReference type="SUPFAM" id="SSF55103">
    <property type="entry name" value="FAD-linked oxidases, C-terminal domain"/>
    <property type="match status" value="1"/>
</dbReference>
<dbReference type="Gene3D" id="3.30.43.10">
    <property type="entry name" value="Uridine Diphospho-n-acetylenolpyruvylglucosamine Reductase, domain 2"/>
    <property type="match status" value="1"/>
</dbReference>
<dbReference type="EC" id="1.1.5.12" evidence="5"/>
<comment type="similarity">
    <text evidence="5">Belongs to the quinone-dependent D-lactate dehydrogenase family.</text>
</comment>
<dbReference type="RefSeq" id="WP_082742570.1">
    <property type="nucleotide sequence ID" value="NZ_AP014704.1"/>
</dbReference>
<dbReference type="PIRSF" id="PIRSF000101">
    <property type="entry name" value="D-lactate_dh"/>
    <property type="match status" value="1"/>
</dbReference>
<dbReference type="PATRIC" id="fig|270351.10.peg.3470"/>
<dbReference type="InterPro" id="IPR006094">
    <property type="entry name" value="Oxid_FAD_bind_N"/>
</dbReference>
<keyword evidence="5" id="KW-0472">Membrane</keyword>
<feature type="domain" description="FAD-binding PCMH-type" evidence="8">
    <location>
        <begin position="35"/>
        <end position="242"/>
    </location>
</feature>
<dbReference type="InterPro" id="IPR036318">
    <property type="entry name" value="FAD-bd_PCMH-like_sf"/>
</dbReference>
<dbReference type="HAMAP" id="MF_02092">
    <property type="entry name" value="DLDH_Dld"/>
    <property type="match status" value="1"/>
</dbReference>
<dbReference type="InterPro" id="IPR016169">
    <property type="entry name" value="FAD-bd_PCMH_sub2"/>
</dbReference>
<dbReference type="InterPro" id="IPR051264">
    <property type="entry name" value="FAD-oxidored/transferase_4"/>
</dbReference>
<feature type="binding site" evidence="7">
    <location>
        <position position="251"/>
    </location>
    <ligand>
        <name>FAD</name>
        <dbReference type="ChEBI" id="CHEBI:57692"/>
    </ligand>
</feature>
<dbReference type="PANTHER" id="PTHR43716:SF1">
    <property type="entry name" value="D-2-HYDROXYGLUTARATE DEHYDROGENASE, MITOCHONDRIAL"/>
    <property type="match status" value="1"/>
</dbReference>
<dbReference type="Gene3D" id="3.30.1370.20">
    <property type="entry name" value="D-lactate dehydrogenase, cap domain, subdomain 2"/>
    <property type="match status" value="1"/>
</dbReference>